<protein>
    <submittedName>
        <fullName evidence="1">Uncharacterized protein</fullName>
    </submittedName>
</protein>
<dbReference type="EMBL" id="REGN01002120">
    <property type="protein sequence ID" value="RNA30160.1"/>
    <property type="molecule type" value="Genomic_DNA"/>
</dbReference>
<comment type="caution">
    <text evidence="1">The sequence shown here is derived from an EMBL/GenBank/DDBJ whole genome shotgun (WGS) entry which is preliminary data.</text>
</comment>
<evidence type="ECO:0000313" key="1">
    <source>
        <dbReference type="EMBL" id="RNA30160.1"/>
    </source>
</evidence>
<keyword evidence="2" id="KW-1185">Reference proteome</keyword>
<proteinExistence type="predicted"/>
<reference evidence="1 2" key="1">
    <citation type="journal article" date="2018" name="Sci. Rep.">
        <title>Genomic signatures of local adaptation to the degree of environmental predictability in rotifers.</title>
        <authorList>
            <person name="Franch-Gras L."/>
            <person name="Hahn C."/>
            <person name="Garcia-Roger E.M."/>
            <person name="Carmona M.J."/>
            <person name="Serra M."/>
            <person name="Gomez A."/>
        </authorList>
    </citation>
    <scope>NUCLEOTIDE SEQUENCE [LARGE SCALE GENOMIC DNA]</scope>
    <source>
        <strain evidence="1">HYR1</strain>
    </source>
</reference>
<dbReference type="PROSITE" id="PS51257">
    <property type="entry name" value="PROKAR_LIPOPROTEIN"/>
    <property type="match status" value="1"/>
</dbReference>
<organism evidence="1 2">
    <name type="scientific">Brachionus plicatilis</name>
    <name type="common">Marine rotifer</name>
    <name type="synonym">Brachionus muelleri</name>
    <dbReference type="NCBI Taxonomy" id="10195"/>
    <lineage>
        <taxon>Eukaryota</taxon>
        <taxon>Metazoa</taxon>
        <taxon>Spiralia</taxon>
        <taxon>Gnathifera</taxon>
        <taxon>Rotifera</taxon>
        <taxon>Eurotatoria</taxon>
        <taxon>Monogononta</taxon>
        <taxon>Pseudotrocha</taxon>
        <taxon>Ploima</taxon>
        <taxon>Brachionidae</taxon>
        <taxon>Brachionus</taxon>
    </lineage>
</organism>
<gene>
    <name evidence="1" type="ORF">BpHYR1_000751</name>
</gene>
<name>A0A3M7S3E2_BRAPC</name>
<dbReference type="AlphaFoldDB" id="A0A3M7S3E2"/>
<accession>A0A3M7S3E2</accession>
<dbReference type="Proteomes" id="UP000276133">
    <property type="component" value="Unassembled WGS sequence"/>
</dbReference>
<sequence length="118" mass="12943">MSVVRVFVELVGGQQSVFGAGIACWNNNAYQRTSIRSAASHQRAQFSLLVAALFFQVFGHLVNERIEDYDDAQRAPKIGKHESYGKKFVGAPGDIAVFWIEFGLGGIGPAKNRVKQTV</sequence>
<evidence type="ECO:0000313" key="2">
    <source>
        <dbReference type="Proteomes" id="UP000276133"/>
    </source>
</evidence>